<dbReference type="EMBL" id="JFKE01000007">
    <property type="protein sequence ID" value="KAJ54478.1"/>
    <property type="molecule type" value="Genomic_DNA"/>
</dbReference>
<keyword evidence="1" id="KW-0472">Membrane</keyword>
<dbReference type="AlphaFoldDB" id="A0A037ZFV0"/>
<gene>
    <name evidence="2" type="ORF">ACMU_17365</name>
</gene>
<organism evidence="2 3">
    <name type="scientific">Actibacterium mucosum KCTC 23349</name>
    <dbReference type="NCBI Taxonomy" id="1454373"/>
    <lineage>
        <taxon>Bacteria</taxon>
        <taxon>Pseudomonadati</taxon>
        <taxon>Pseudomonadota</taxon>
        <taxon>Alphaproteobacteria</taxon>
        <taxon>Rhodobacterales</taxon>
        <taxon>Roseobacteraceae</taxon>
        <taxon>Actibacterium</taxon>
    </lineage>
</organism>
<dbReference type="OrthoDB" id="7432713at2"/>
<evidence type="ECO:0000256" key="1">
    <source>
        <dbReference type="SAM" id="Phobius"/>
    </source>
</evidence>
<protein>
    <submittedName>
        <fullName evidence="2">Twitching motility protein PilT</fullName>
    </submittedName>
</protein>
<reference evidence="2 3" key="1">
    <citation type="submission" date="2014-03" db="EMBL/GenBank/DDBJ databases">
        <title>Draft Genome Sequence of Actibacterium mucosum KCTC 23349, a Marine Alphaproteobacterium with Complex Ionic Requirements Isolated from Mediterranean Seawater at Malvarrosa Beach, Valencia, Spain.</title>
        <authorList>
            <person name="Arahal D.R."/>
            <person name="Shao Z."/>
            <person name="Lai Q."/>
            <person name="Pujalte M.J."/>
        </authorList>
    </citation>
    <scope>NUCLEOTIDE SEQUENCE [LARGE SCALE GENOMIC DNA]</scope>
    <source>
        <strain evidence="2 3">KCTC 23349</strain>
    </source>
</reference>
<feature type="transmembrane region" description="Helical" evidence="1">
    <location>
        <begin position="73"/>
        <end position="95"/>
    </location>
</feature>
<dbReference type="InterPro" id="IPR013879">
    <property type="entry name" value="DUF1761"/>
</dbReference>
<comment type="caution">
    <text evidence="2">The sequence shown here is derived from an EMBL/GenBank/DDBJ whole genome shotgun (WGS) entry which is preliminary data.</text>
</comment>
<keyword evidence="1" id="KW-0812">Transmembrane</keyword>
<feature type="transmembrane region" description="Helical" evidence="1">
    <location>
        <begin position="6"/>
        <end position="28"/>
    </location>
</feature>
<dbReference type="STRING" id="1454373.ACMU_17365"/>
<accession>A0A037ZFV0</accession>
<feature type="transmembrane region" description="Helical" evidence="1">
    <location>
        <begin position="48"/>
        <end position="67"/>
    </location>
</feature>
<keyword evidence="1" id="KW-1133">Transmembrane helix</keyword>
<dbReference type="Pfam" id="PF08570">
    <property type="entry name" value="DUF1761"/>
    <property type="match status" value="1"/>
</dbReference>
<proteinExistence type="predicted"/>
<sequence>MINWAAFGAGVVGAFILGYIVYGPFLGLQRRWAEGTRINPEPPASPPLAPMAAQITALALLALVIAMTETTQALNTALVAILAVIAQTVSVGVWAQKSRFAVTVDAGYALGCGVVMILAHAIL</sequence>
<keyword evidence="3" id="KW-1185">Reference proteome</keyword>
<evidence type="ECO:0000313" key="2">
    <source>
        <dbReference type="EMBL" id="KAJ54478.1"/>
    </source>
</evidence>
<name>A0A037ZFV0_9RHOB</name>
<feature type="transmembrane region" description="Helical" evidence="1">
    <location>
        <begin position="102"/>
        <end position="122"/>
    </location>
</feature>
<dbReference type="Proteomes" id="UP000026249">
    <property type="component" value="Unassembled WGS sequence"/>
</dbReference>
<evidence type="ECO:0000313" key="3">
    <source>
        <dbReference type="Proteomes" id="UP000026249"/>
    </source>
</evidence>
<dbReference type="RefSeq" id="WP_035261226.1">
    <property type="nucleotide sequence ID" value="NZ_JFKE01000007.1"/>
</dbReference>